<reference evidence="1 2" key="1">
    <citation type="submission" date="2016-09" db="EMBL/GenBank/DDBJ databases">
        <title>Complete genome of Desulfosporosinus sp. OL.</title>
        <authorList>
            <person name="Mardanov A."/>
            <person name="Beletsky A."/>
            <person name="Panova A."/>
            <person name="Karnachuk O."/>
            <person name="Ravin N."/>
        </authorList>
    </citation>
    <scope>NUCLEOTIDE SEQUENCE [LARGE SCALE GENOMIC DNA]</scope>
    <source>
        <strain evidence="1 2">OL</strain>
    </source>
</reference>
<proteinExistence type="predicted"/>
<gene>
    <name evidence="1" type="ORF">DSOL_3997</name>
</gene>
<protein>
    <submittedName>
        <fullName evidence="1">3-oxoadipate CoA-transferase subunit A</fullName>
    </submittedName>
</protein>
<dbReference type="SUPFAM" id="SSF100950">
    <property type="entry name" value="NagB/RpiA/CoA transferase-like"/>
    <property type="match status" value="1"/>
</dbReference>
<comment type="caution">
    <text evidence="1">The sequence shown here is derived from an EMBL/GenBank/DDBJ whole genome shotgun (WGS) entry which is preliminary data.</text>
</comment>
<keyword evidence="2" id="KW-1185">Reference proteome</keyword>
<evidence type="ECO:0000313" key="1">
    <source>
        <dbReference type="EMBL" id="OLN28484.1"/>
    </source>
</evidence>
<dbReference type="EMBL" id="MLBF01000042">
    <property type="protein sequence ID" value="OLN28484.1"/>
    <property type="molecule type" value="Genomic_DNA"/>
</dbReference>
<sequence>MLTRVKTMSEAVRLVQDGQMLAVGGNALHRTPAAFCHELAKLGRKELKGVGAAPGYAMDVLCASESISEVYFGFFGFENEYGLAPGMRKGIQDGKIKAVEGS</sequence>
<keyword evidence="1" id="KW-0808">Transferase</keyword>
<accession>A0A1Q8QMC5</accession>
<dbReference type="STRING" id="1888891.DSOL_3997"/>
<name>A0A1Q8QMC5_9FIRM</name>
<organism evidence="1 2">
    <name type="scientific">Desulfosporosinus metallidurans</name>
    <dbReference type="NCBI Taxonomy" id="1888891"/>
    <lineage>
        <taxon>Bacteria</taxon>
        <taxon>Bacillati</taxon>
        <taxon>Bacillota</taxon>
        <taxon>Clostridia</taxon>
        <taxon>Eubacteriales</taxon>
        <taxon>Desulfitobacteriaceae</taxon>
        <taxon>Desulfosporosinus</taxon>
    </lineage>
</organism>
<dbReference type="AlphaFoldDB" id="A0A1Q8QMC5"/>
<dbReference type="GO" id="GO:0008410">
    <property type="term" value="F:CoA-transferase activity"/>
    <property type="evidence" value="ECO:0007669"/>
    <property type="project" value="InterPro"/>
</dbReference>
<dbReference type="Pfam" id="PF01144">
    <property type="entry name" value="CoA_trans"/>
    <property type="match status" value="1"/>
</dbReference>
<dbReference type="InterPro" id="IPR004165">
    <property type="entry name" value="CoA_trans_fam_I"/>
</dbReference>
<dbReference type="InterPro" id="IPR037171">
    <property type="entry name" value="NagB/RpiA_transferase-like"/>
</dbReference>
<dbReference type="Proteomes" id="UP000186102">
    <property type="component" value="Unassembled WGS sequence"/>
</dbReference>
<evidence type="ECO:0000313" key="2">
    <source>
        <dbReference type="Proteomes" id="UP000186102"/>
    </source>
</evidence>
<dbReference type="OrthoDB" id="9777193at2"/>
<dbReference type="Gene3D" id="3.40.1080.10">
    <property type="entry name" value="Glutaconate Coenzyme A-transferase"/>
    <property type="match status" value="1"/>
</dbReference>